<dbReference type="Gene3D" id="3.30.420.10">
    <property type="entry name" value="Ribonuclease H-like superfamily/Ribonuclease H"/>
    <property type="match status" value="1"/>
</dbReference>
<protein>
    <recommendedName>
        <fullName evidence="1">YprB ribonuclease H-like domain-containing protein</fullName>
    </recommendedName>
</protein>
<organism evidence="2 3">
    <name type="scientific">Pseudobutyrivibrio ruminis</name>
    <dbReference type="NCBI Taxonomy" id="46206"/>
    <lineage>
        <taxon>Bacteria</taxon>
        <taxon>Bacillati</taxon>
        <taxon>Bacillota</taxon>
        <taxon>Clostridia</taxon>
        <taxon>Lachnospirales</taxon>
        <taxon>Lachnospiraceae</taxon>
        <taxon>Pseudobutyrivibrio</taxon>
    </lineage>
</organism>
<gene>
    <name evidence="2" type="ORF">CSX01_06475</name>
</gene>
<dbReference type="PANTHER" id="PTHR38462">
    <property type="entry name" value="EXONUCLEASE-LIKE PROTEIN"/>
    <property type="match status" value="1"/>
</dbReference>
<evidence type="ECO:0000313" key="3">
    <source>
        <dbReference type="Proteomes" id="UP000225889"/>
    </source>
</evidence>
<dbReference type="PANTHER" id="PTHR38462:SF1">
    <property type="entry name" value="YPRB RIBONUCLEASE H-LIKE DOMAIN-CONTAINING PROTEIN"/>
    <property type="match status" value="1"/>
</dbReference>
<reference evidence="2 3" key="1">
    <citation type="submission" date="2017-10" db="EMBL/GenBank/DDBJ databases">
        <title>Resolving the taxonomy of Roseburia spp., Eubacterium rectale and Agathobacter spp. through phylogenomic analysis.</title>
        <authorList>
            <person name="Sheridan P.O."/>
            <person name="Walker A.W."/>
            <person name="Duncan S.H."/>
            <person name="Scott K.P."/>
            <person name="Toole P.W.O."/>
            <person name="Luis P."/>
            <person name="Flint H.J."/>
        </authorList>
    </citation>
    <scope>NUCLEOTIDE SEQUENCE [LARGE SCALE GENOMIC DNA]</scope>
    <source>
        <strain evidence="2 3">JK626</strain>
    </source>
</reference>
<evidence type="ECO:0000259" key="1">
    <source>
        <dbReference type="Pfam" id="PF13482"/>
    </source>
</evidence>
<sequence>MEIINNIYQLDHVSYSTAKYFDENTLFFDIECTGLSPRKSFIYLIGYASRNENKITITQLLANNESEEIEILEEFEKVIARYDKLLGFNSTRFDESFIIERCRKYHIYTKIKSKNHTDMYLQSTKAKCMLDLPNYKQKSIEEFLGLHRDDKYNGGELIPIYQHYSITGDLDSKELILLHNFEDVKGMIYITDILCYPDLLNSEIRYINHDIEEGKIRIELETDIELPKSINKQRDYGLYIIKNNRIYVTLHLYQGQLFTYLPDYKNYYYLIDEDSIIPKSLGESMDKSCRRPATRRDCRVSLEGTFLNIPERLDIGSSLRTFRSSYESKDRFLNIADIRDDILVKITKYMLKH</sequence>
<dbReference type="InterPro" id="IPR038720">
    <property type="entry name" value="YprB_RNase_H-like_dom"/>
</dbReference>
<name>A0A2G3DVB3_9FIRM</name>
<dbReference type="RefSeq" id="WP_099391829.1">
    <property type="nucleotide sequence ID" value="NZ_PDYF01000011.1"/>
</dbReference>
<dbReference type="Proteomes" id="UP000225889">
    <property type="component" value="Unassembled WGS sequence"/>
</dbReference>
<dbReference type="AlphaFoldDB" id="A0A2G3DVB3"/>
<dbReference type="SUPFAM" id="SSF53098">
    <property type="entry name" value="Ribonuclease H-like"/>
    <property type="match status" value="1"/>
</dbReference>
<dbReference type="InterPro" id="IPR012337">
    <property type="entry name" value="RNaseH-like_sf"/>
</dbReference>
<comment type="caution">
    <text evidence="2">The sequence shown here is derived from an EMBL/GenBank/DDBJ whole genome shotgun (WGS) entry which is preliminary data.</text>
</comment>
<feature type="domain" description="YprB ribonuclease H-like" evidence="1">
    <location>
        <begin position="26"/>
        <end position="194"/>
    </location>
</feature>
<reference evidence="2 3" key="2">
    <citation type="submission" date="2017-10" db="EMBL/GenBank/DDBJ databases">
        <authorList>
            <person name="Banno H."/>
            <person name="Chua N.-H."/>
        </authorList>
    </citation>
    <scope>NUCLEOTIDE SEQUENCE [LARGE SCALE GENOMIC DNA]</scope>
    <source>
        <strain evidence="2 3">JK626</strain>
    </source>
</reference>
<dbReference type="GO" id="GO:0003676">
    <property type="term" value="F:nucleic acid binding"/>
    <property type="evidence" value="ECO:0007669"/>
    <property type="project" value="InterPro"/>
</dbReference>
<evidence type="ECO:0000313" key="2">
    <source>
        <dbReference type="EMBL" id="PHU34978.1"/>
    </source>
</evidence>
<proteinExistence type="predicted"/>
<accession>A0A2G3DVB3</accession>
<dbReference type="EMBL" id="PDYF01000011">
    <property type="protein sequence ID" value="PHU34978.1"/>
    <property type="molecule type" value="Genomic_DNA"/>
</dbReference>
<dbReference type="Pfam" id="PF13482">
    <property type="entry name" value="RNase_H_2"/>
    <property type="match status" value="1"/>
</dbReference>
<dbReference type="InterPro" id="IPR036397">
    <property type="entry name" value="RNaseH_sf"/>
</dbReference>